<dbReference type="AlphaFoldDB" id="A0A1C1CMW4"/>
<reference evidence="6" key="1">
    <citation type="submission" date="2015-07" db="EMBL/GenBank/DDBJ databases">
        <authorList>
            <person name="Teixeira M.M."/>
            <person name="Souza R.C."/>
            <person name="Almeida L.G."/>
            <person name="Vicente V.A."/>
            <person name="de Hoog S."/>
            <person name="Bocca A.L."/>
            <person name="de Almeida S.R."/>
            <person name="Vasconcelos A.T."/>
            <person name="Felipe M.S."/>
        </authorList>
    </citation>
    <scope>NUCLEOTIDE SEQUENCE [LARGE SCALE GENOMIC DNA]</scope>
    <source>
        <strain evidence="6">KSF</strain>
    </source>
</reference>
<comment type="caution">
    <text evidence="5">The sequence shown here is derived from an EMBL/GenBank/DDBJ whole genome shotgun (WGS) entry which is preliminary data.</text>
</comment>
<dbReference type="Pfam" id="PF00135">
    <property type="entry name" value="COesterase"/>
    <property type="match status" value="1"/>
</dbReference>
<evidence type="ECO:0000313" key="5">
    <source>
        <dbReference type="EMBL" id="OCT49854.1"/>
    </source>
</evidence>
<dbReference type="Gene3D" id="3.40.50.1820">
    <property type="entry name" value="alpha/beta hydrolase"/>
    <property type="match status" value="1"/>
</dbReference>
<evidence type="ECO:0000256" key="3">
    <source>
        <dbReference type="RuleBase" id="RU361235"/>
    </source>
</evidence>
<dbReference type="VEuPathDB" id="FungiDB:G647_08775"/>
<dbReference type="ESTHER" id="9euro-v9d199">
    <property type="family name" value="Fungal_carboxylesterase_lipase"/>
</dbReference>
<keyword evidence="6" id="KW-1185">Reference proteome</keyword>
<dbReference type="SUPFAM" id="SSF53474">
    <property type="entry name" value="alpha/beta-Hydrolases"/>
    <property type="match status" value="1"/>
</dbReference>
<accession>A0A1C1CMW4</accession>
<dbReference type="EC" id="3.1.1.-" evidence="3"/>
<dbReference type="eggNOG" id="KOG4389">
    <property type="taxonomic scope" value="Eukaryota"/>
</dbReference>
<dbReference type="InterPro" id="IPR029058">
    <property type="entry name" value="AB_hydrolase_fold"/>
</dbReference>
<dbReference type="Proteomes" id="UP000094526">
    <property type="component" value="Unassembled WGS sequence"/>
</dbReference>
<evidence type="ECO:0000256" key="1">
    <source>
        <dbReference type="ARBA" id="ARBA00005964"/>
    </source>
</evidence>
<gene>
    <name evidence="5" type="ORF">CLCR_06690</name>
</gene>
<dbReference type="VEuPathDB" id="FungiDB:CLCR_06690"/>
<dbReference type="PANTHER" id="PTHR11559">
    <property type="entry name" value="CARBOXYLESTERASE"/>
    <property type="match status" value="1"/>
</dbReference>
<evidence type="ECO:0000259" key="4">
    <source>
        <dbReference type="Pfam" id="PF00135"/>
    </source>
</evidence>
<dbReference type="InterPro" id="IPR050309">
    <property type="entry name" value="Type-B_Carboxylest/Lipase"/>
</dbReference>
<dbReference type="InterPro" id="IPR019819">
    <property type="entry name" value="Carboxylesterase_B_CS"/>
</dbReference>
<dbReference type="PROSITE" id="PS00122">
    <property type="entry name" value="CARBOXYLESTERASE_B_1"/>
    <property type="match status" value="1"/>
</dbReference>
<evidence type="ECO:0000256" key="2">
    <source>
        <dbReference type="ARBA" id="ARBA00022801"/>
    </source>
</evidence>
<dbReference type="PROSITE" id="PS00941">
    <property type="entry name" value="CARBOXYLESTERASE_B_2"/>
    <property type="match status" value="1"/>
</dbReference>
<dbReference type="OrthoDB" id="408631at2759"/>
<proteinExistence type="inferred from homology"/>
<protein>
    <recommendedName>
        <fullName evidence="3">Carboxylic ester hydrolase</fullName>
        <ecNumber evidence="3">3.1.1.-</ecNumber>
    </recommendedName>
</protein>
<keyword evidence="2 3" id="KW-0378">Hydrolase</keyword>
<dbReference type="InterPro" id="IPR019826">
    <property type="entry name" value="Carboxylesterase_B_AS"/>
</dbReference>
<sequence>MVPATVRTSRLHGSSFAEDPQGEMQLFVFAVACLLAGVRAHPRSNPQPYPVAFERRQTSGGSNSSLQVDLGYEVYQGYNNATTGLNLWKGIRFAAPPTGTNRWQAPQPPPTNRDSVIQANQFGPICPQNQDRTNTFVLLNTTGASEDCLFLNVYAPPSPPSPLPVLVYIHGGGYGRGNGQQDLSAIINTNNNSFIGVTIQYRNEDLQLPQLGAFGFLASDEVFRNGAVNAGLLDQHLALQWVQRYIALFGGDPSRVSIAGQSAGAGSVMLQGMAYGGSLGVSLFRNIIAPSPYLPMQYGYKDWQPSQAYYAFATMVGCAPTLPYGGNPGTIFECLVSKDSATLMNASATLSQVGKYGTWPFLPVTDGVFVQDLPSRQLLRKELNGVNLLVSNNALEGPAYTQPNITTENDLVAWLQLTFPLFSNDDIAKVLLYYPSSNDSTDPGAPLYASSGTGLPSFINQSSVATGQQQRAFAIYSETTFVCPSYWMAQAYSDFGRSSYKYQYSVPVAVHGSDLTAYFGPAAPNQSPDFVKAAMQIWGNFITSDNPSILDDVANGASSNSTMSSPAWSWPPFKIYSPYQMDLNVTGGTPFAFNLSYIQSNLTEYGPPGLLNNFTLVNAYDWEAGRGYRCDLWRSLGSIVPE</sequence>
<organism evidence="5 6">
    <name type="scientific">Cladophialophora carrionii</name>
    <dbReference type="NCBI Taxonomy" id="86049"/>
    <lineage>
        <taxon>Eukaryota</taxon>
        <taxon>Fungi</taxon>
        <taxon>Dikarya</taxon>
        <taxon>Ascomycota</taxon>
        <taxon>Pezizomycotina</taxon>
        <taxon>Eurotiomycetes</taxon>
        <taxon>Chaetothyriomycetidae</taxon>
        <taxon>Chaetothyriales</taxon>
        <taxon>Herpotrichiellaceae</taxon>
        <taxon>Cladophialophora</taxon>
    </lineage>
</organism>
<name>A0A1C1CMW4_9EURO</name>
<dbReference type="EMBL" id="LGRB01000010">
    <property type="protein sequence ID" value="OCT49854.1"/>
    <property type="molecule type" value="Genomic_DNA"/>
</dbReference>
<feature type="domain" description="Carboxylesterase type B" evidence="4">
    <location>
        <begin position="82"/>
        <end position="564"/>
    </location>
</feature>
<dbReference type="InterPro" id="IPR002018">
    <property type="entry name" value="CarbesteraseB"/>
</dbReference>
<evidence type="ECO:0000313" key="6">
    <source>
        <dbReference type="Proteomes" id="UP000094526"/>
    </source>
</evidence>
<dbReference type="GO" id="GO:0016787">
    <property type="term" value="F:hydrolase activity"/>
    <property type="evidence" value="ECO:0007669"/>
    <property type="project" value="UniProtKB-KW"/>
</dbReference>
<dbReference type="STRING" id="86049.A0A1C1CMW4"/>
<comment type="similarity">
    <text evidence="1 3">Belongs to the type-B carboxylesterase/lipase family.</text>
</comment>